<dbReference type="HOGENOM" id="CLU_1949721_0_0_1"/>
<dbReference type="OrthoDB" id="2855018at2759"/>
<name>A0A067NIP9_PLEO1</name>
<dbReference type="AlphaFoldDB" id="A0A067NIP9"/>
<evidence type="ECO:0000313" key="3">
    <source>
        <dbReference type="Proteomes" id="UP000027073"/>
    </source>
</evidence>
<accession>A0A067NIP9</accession>
<gene>
    <name evidence="2" type="ORF">PLEOSDRAFT_1105732</name>
</gene>
<sequence length="129" mass="14389">MARNTLALLFIVGYMILAVSARPVLTQDVFNGYNNTVVVIGHKDIEPSIWGPNINVFGRVLNQVLNMTNHGTEKHPLGGLLLHLGNEFQPLDAPGFWKNFGHGLKVSFSTFFRNVPPMSEAVIKYLRDL</sequence>
<dbReference type="InParanoid" id="A0A067NIP9"/>
<organism evidence="2 3">
    <name type="scientific">Pleurotus ostreatus (strain PC15)</name>
    <name type="common">Oyster mushroom</name>
    <dbReference type="NCBI Taxonomy" id="1137138"/>
    <lineage>
        <taxon>Eukaryota</taxon>
        <taxon>Fungi</taxon>
        <taxon>Dikarya</taxon>
        <taxon>Basidiomycota</taxon>
        <taxon>Agaricomycotina</taxon>
        <taxon>Agaricomycetes</taxon>
        <taxon>Agaricomycetidae</taxon>
        <taxon>Agaricales</taxon>
        <taxon>Pleurotineae</taxon>
        <taxon>Pleurotaceae</taxon>
        <taxon>Pleurotus</taxon>
    </lineage>
</organism>
<dbReference type="VEuPathDB" id="FungiDB:PLEOSDRAFT_1105732"/>
<evidence type="ECO:0000313" key="2">
    <source>
        <dbReference type="EMBL" id="KDQ26835.1"/>
    </source>
</evidence>
<reference evidence="3" key="1">
    <citation type="journal article" date="2014" name="Proc. Natl. Acad. Sci. U.S.A.">
        <title>Extensive sampling of basidiomycete genomes demonstrates inadequacy of the white-rot/brown-rot paradigm for wood decay fungi.</title>
        <authorList>
            <person name="Riley R."/>
            <person name="Salamov A.A."/>
            <person name="Brown D.W."/>
            <person name="Nagy L.G."/>
            <person name="Floudas D."/>
            <person name="Held B.W."/>
            <person name="Levasseur A."/>
            <person name="Lombard V."/>
            <person name="Morin E."/>
            <person name="Otillar R."/>
            <person name="Lindquist E.A."/>
            <person name="Sun H."/>
            <person name="LaButti K.M."/>
            <person name="Schmutz J."/>
            <person name="Jabbour D."/>
            <person name="Luo H."/>
            <person name="Baker S.E."/>
            <person name="Pisabarro A.G."/>
            <person name="Walton J.D."/>
            <person name="Blanchette R.A."/>
            <person name="Henrissat B."/>
            <person name="Martin F."/>
            <person name="Cullen D."/>
            <person name="Hibbett D.S."/>
            <person name="Grigoriev I.V."/>
        </authorList>
    </citation>
    <scope>NUCLEOTIDE SEQUENCE [LARGE SCALE GENOMIC DNA]</scope>
    <source>
        <strain evidence="3">PC15</strain>
    </source>
</reference>
<evidence type="ECO:0000256" key="1">
    <source>
        <dbReference type="SAM" id="SignalP"/>
    </source>
</evidence>
<feature type="chain" id="PRO_5001645750" evidence="1">
    <location>
        <begin position="22"/>
        <end position="129"/>
    </location>
</feature>
<protein>
    <submittedName>
        <fullName evidence="2">Uncharacterized protein</fullName>
    </submittedName>
</protein>
<proteinExistence type="predicted"/>
<keyword evidence="1" id="KW-0732">Signal</keyword>
<dbReference type="EMBL" id="KL198009">
    <property type="protein sequence ID" value="KDQ26835.1"/>
    <property type="molecule type" value="Genomic_DNA"/>
</dbReference>
<feature type="signal peptide" evidence="1">
    <location>
        <begin position="1"/>
        <end position="21"/>
    </location>
</feature>
<dbReference type="Proteomes" id="UP000027073">
    <property type="component" value="Unassembled WGS sequence"/>
</dbReference>